<organism evidence="2 3">
    <name type="scientific">Klenkia soli</name>
    <dbReference type="NCBI Taxonomy" id="1052260"/>
    <lineage>
        <taxon>Bacteria</taxon>
        <taxon>Bacillati</taxon>
        <taxon>Actinomycetota</taxon>
        <taxon>Actinomycetes</taxon>
        <taxon>Geodermatophilales</taxon>
        <taxon>Geodermatophilaceae</taxon>
        <taxon>Klenkia</taxon>
    </lineage>
</organism>
<dbReference type="Proteomes" id="UP000199088">
    <property type="component" value="Unassembled WGS sequence"/>
</dbReference>
<dbReference type="PANTHER" id="PTHR33990:SF1">
    <property type="entry name" value="PROTEIN YJDN"/>
    <property type="match status" value="1"/>
</dbReference>
<gene>
    <name evidence="2" type="ORF">SAMN05660199_00894</name>
</gene>
<dbReference type="Gene3D" id="3.10.180.10">
    <property type="entry name" value="2,3-Dihydroxybiphenyl 1,2-Dioxygenase, domain 1"/>
    <property type="match status" value="1"/>
</dbReference>
<dbReference type="InterPro" id="IPR029068">
    <property type="entry name" value="Glyas_Bleomycin-R_OHBP_Dase"/>
</dbReference>
<accession>A0A1H0EXM8</accession>
<dbReference type="STRING" id="1052260.SAMN05660199_00894"/>
<dbReference type="RefSeq" id="WP_091240351.1">
    <property type="nucleotide sequence ID" value="NZ_FNIR01000002.1"/>
</dbReference>
<evidence type="ECO:0000259" key="1">
    <source>
        <dbReference type="Pfam" id="PF00903"/>
    </source>
</evidence>
<reference evidence="3" key="1">
    <citation type="submission" date="2016-10" db="EMBL/GenBank/DDBJ databases">
        <authorList>
            <person name="Varghese N."/>
            <person name="Submissions S."/>
        </authorList>
    </citation>
    <scope>NUCLEOTIDE SEQUENCE [LARGE SCALE GENOMIC DNA]</scope>
    <source>
        <strain evidence="3">DSM 45843</strain>
    </source>
</reference>
<dbReference type="EMBL" id="FNIR01000002">
    <property type="protein sequence ID" value="SDN87093.1"/>
    <property type="molecule type" value="Genomic_DNA"/>
</dbReference>
<dbReference type="PANTHER" id="PTHR33990">
    <property type="entry name" value="PROTEIN YJDN-RELATED"/>
    <property type="match status" value="1"/>
</dbReference>
<dbReference type="AlphaFoldDB" id="A0A1H0EXM8"/>
<evidence type="ECO:0000313" key="2">
    <source>
        <dbReference type="EMBL" id="SDN87093.1"/>
    </source>
</evidence>
<dbReference type="SUPFAM" id="SSF54593">
    <property type="entry name" value="Glyoxalase/Bleomycin resistance protein/Dihydroxybiphenyl dioxygenase"/>
    <property type="match status" value="1"/>
</dbReference>
<dbReference type="CDD" id="cd06588">
    <property type="entry name" value="PhnB_like"/>
    <property type="match status" value="1"/>
</dbReference>
<dbReference type="InterPro" id="IPR004360">
    <property type="entry name" value="Glyas_Fos-R_dOase_dom"/>
</dbReference>
<proteinExistence type="predicted"/>
<feature type="domain" description="Glyoxalase/fosfomycin resistance/dioxygenase" evidence="1">
    <location>
        <begin position="12"/>
        <end position="134"/>
    </location>
</feature>
<name>A0A1H0EXM8_9ACTN</name>
<keyword evidence="3" id="KW-1185">Reference proteome</keyword>
<dbReference type="OrthoDB" id="9795306at2"/>
<dbReference type="Pfam" id="PF00903">
    <property type="entry name" value="Glyoxalase"/>
    <property type="match status" value="1"/>
</dbReference>
<sequence length="143" mass="15355">MSITTTTHLNFRGQARAALEHYAAVFGGEVRSFTFAQGGTDRDRADGAVDDQIIWGGVTSPAGFSIMAFDVPPGRAYDQGFDSLYVSVRGDDADEITRFFRGLAEGGTVRADLGPAGFSSLYGMVTDRFGVTWALDVITPSTW</sequence>
<evidence type="ECO:0000313" key="3">
    <source>
        <dbReference type="Proteomes" id="UP000199088"/>
    </source>
</evidence>
<dbReference type="InterPro" id="IPR028973">
    <property type="entry name" value="PhnB-like"/>
</dbReference>
<protein>
    <submittedName>
        <fullName evidence="2">PhnB protein</fullName>
    </submittedName>
</protein>